<protein>
    <recommendedName>
        <fullName evidence="1">Treble clef zinc finger domain-containing protein</fullName>
    </recommendedName>
</protein>
<feature type="domain" description="Treble clef zinc finger" evidence="1">
    <location>
        <begin position="173"/>
        <end position="209"/>
    </location>
</feature>
<name>A0AAV9IZB9_CYACA</name>
<comment type="caution">
    <text evidence="2">The sequence shown here is derived from an EMBL/GenBank/DDBJ whole genome shotgun (WGS) entry which is preliminary data.</text>
</comment>
<accession>A0AAV9IZB9</accession>
<evidence type="ECO:0000313" key="2">
    <source>
        <dbReference type="EMBL" id="KAK4537688.1"/>
    </source>
</evidence>
<dbReference type="Pfam" id="PF14311">
    <property type="entry name" value="DUF4379"/>
    <property type="match status" value="1"/>
</dbReference>
<evidence type="ECO:0000313" key="3">
    <source>
        <dbReference type="Proteomes" id="UP001301350"/>
    </source>
</evidence>
<dbReference type="EMBL" id="JANCYW010000013">
    <property type="protein sequence ID" value="KAK4537688.1"/>
    <property type="molecule type" value="Genomic_DNA"/>
</dbReference>
<proteinExistence type="predicted"/>
<dbReference type="AlphaFoldDB" id="A0AAV9IZB9"/>
<keyword evidence="3" id="KW-1185">Reference proteome</keyword>
<gene>
    <name evidence="2" type="ORF">CDCA_CDCA13G3713</name>
</gene>
<dbReference type="InterPro" id="IPR025487">
    <property type="entry name" value="DUF4379"/>
</dbReference>
<dbReference type="Proteomes" id="UP001301350">
    <property type="component" value="Unassembled WGS sequence"/>
</dbReference>
<evidence type="ECO:0000259" key="1">
    <source>
        <dbReference type="Pfam" id="PF14311"/>
    </source>
</evidence>
<organism evidence="2 3">
    <name type="scientific">Cyanidium caldarium</name>
    <name type="common">Red alga</name>
    <dbReference type="NCBI Taxonomy" id="2771"/>
    <lineage>
        <taxon>Eukaryota</taxon>
        <taxon>Rhodophyta</taxon>
        <taxon>Bangiophyceae</taxon>
        <taxon>Cyanidiales</taxon>
        <taxon>Cyanidiaceae</taxon>
        <taxon>Cyanidium</taxon>
    </lineage>
</organism>
<reference evidence="2 3" key="1">
    <citation type="submission" date="2022-07" db="EMBL/GenBank/DDBJ databases">
        <title>Genome-wide signatures of adaptation to extreme environments.</title>
        <authorList>
            <person name="Cho C.H."/>
            <person name="Yoon H.S."/>
        </authorList>
    </citation>
    <scope>NUCLEOTIDE SEQUENCE [LARGE SCALE GENOMIC DNA]</scope>
    <source>
        <strain evidence="2 3">DBV 063 E5</strain>
    </source>
</reference>
<sequence length="295" mass="32681">MRGPSASVAFAQWPLPSVKEPWNGTRWRWRRGGRLLRTRWRASAEPQLPPSEWPSLLAQVAAYRREIRASGLAGKTPDGAGVGVDGLKLDPALEQWLCHGAEVMCPVIRYTCQRGHTVSMAAASTLARNSLCPVCQYAQEAARKGISRRLTLTRIQEAAAARGGACLSTEYHGARVKLLWRCGKCSHQWHATPDNVLWHRSWCPECARRRPGESVTLQHMQQLAAERGGACLSEAYLGSQVPLRWRCAAGHEFTATPNNLRRGVRGNGTLRKPSWCPLCARARVGRPRTRALAPK</sequence>